<evidence type="ECO:0000313" key="2">
    <source>
        <dbReference type="Proteomes" id="UP001055219"/>
    </source>
</evidence>
<dbReference type="GeneID" id="75829479"/>
<dbReference type="OrthoDB" id="77878at2759"/>
<name>A0A9P9XTN6_9HYPO</name>
<dbReference type="Proteomes" id="UP001055219">
    <property type="component" value="Unassembled WGS sequence"/>
</dbReference>
<sequence length="184" mass="20608">MESVQLSSSSFLYPPLSPPPTLVLLLGHTKYVAKYRELFPDEIIIVAKSFLRHFFWLPGARSDLAAVADAVLGITKDPSLSPESRPPILLHLFSNTGLSTSWQLDNVFAEKAKEAKPRPRRVTIFDSSPGRYEYWSLASALLHGIPLGQWLQTLVLVPLAHLLSGTLFIWCRNLNGEDWIAKWG</sequence>
<gene>
    <name evidence="1" type="ORF">J7T54_002973</name>
</gene>
<dbReference type="InterPro" id="IPR008547">
    <property type="entry name" value="DUF829_TMEM53"/>
</dbReference>
<accession>A0A9P9XTN6</accession>
<keyword evidence="2" id="KW-1185">Reference proteome</keyword>
<reference evidence="1" key="2">
    <citation type="submission" date="2022-07" db="EMBL/GenBank/DDBJ databases">
        <authorList>
            <person name="Goncalves M.F.M."/>
            <person name="Hilario S."/>
            <person name="Van De Peer Y."/>
            <person name="Esteves A.C."/>
            <person name="Alves A."/>
        </authorList>
    </citation>
    <scope>NUCLEOTIDE SEQUENCE</scope>
    <source>
        <strain evidence="1">MUM 19.33</strain>
    </source>
</reference>
<dbReference type="EMBL" id="JAGIXG020000135">
    <property type="protein sequence ID" value="KAI6777654.1"/>
    <property type="molecule type" value="Genomic_DNA"/>
</dbReference>
<organism evidence="1 2">
    <name type="scientific">Emericellopsis cladophorae</name>
    <dbReference type="NCBI Taxonomy" id="2686198"/>
    <lineage>
        <taxon>Eukaryota</taxon>
        <taxon>Fungi</taxon>
        <taxon>Dikarya</taxon>
        <taxon>Ascomycota</taxon>
        <taxon>Pezizomycotina</taxon>
        <taxon>Sordariomycetes</taxon>
        <taxon>Hypocreomycetidae</taxon>
        <taxon>Hypocreales</taxon>
        <taxon>Bionectriaceae</taxon>
        <taxon>Emericellopsis</taxon>
    </lineage>
</organism>
<dbReference type="AlphaFoldDB" id="A0A9P9XTN6"/>
<reference evidence="1" key="1">
    <citation type="journal article" date="2021" name="J Fungi (Basel)">
        <title>Genomic and Metabolomic Analyses of the Marine Fungus Emericellopsis cladophorae: Insights into Saltwater Adaptability Mechanisms and Its Biosynthetic Potential.</title>
        <authorList>
            <person name="Goncalves M.F.M."/>
            <person name="Hilario S."/>
            <person name="Van de Peer Y."/>
            <person name="Esteves A.C."/>
            <person name="Alves A."/>
        </authorList>
    </citation>
    <scope>NUCLEOTIDE SEQUENCE</scope>
    <source>
        <strain evidence="1">MUM 19.33</strain>
    </source>
</reference>
<comment type="caution">
    <text evidence="1">The sequence shown here is derived from an EMBL/GenBank/DDBJ whole genome shotgun (WGS) entry which is preliminary data.</text>
</comment>
<dbReference type="RefSeq" id="XP_051358510.1">
    <property type="nucleotide sequence ID" value="XM_051510611.1"/>
</dbReference>
<dbReference type="Pfam" id="PF05705">
    <property type="entry name" value="DUF829"/>
    <property type="match status" value="1"/>
</dbReference>
<evidence type="ECO:0000313" key="1">
    <source>
        <dbReference type="EMBL" id="KAI6777654.1"/>
    </source>
</evidence>
<protein>
    <submittedName>
        <fullName evidence="1">Uncharacterized protein</fullName>
    </submittedName>
</protein>
<proteinExistence type="predicted"/>